<evidence type="ECO:0008006" key="15">
    <source>
        <dbReference type="Google" id="ProtNLM"/>
    </source>
</evidence>
<feature type="domain" description="Methyl-accepting transducer" evidence="12">
    <location>
        <begin position="379"/>
        <end position="615"/>
    </location>
</feature>
<dbReference type="PANTHER" id="PTHR32089:SF114">
    <property type="entry name" value="METHYL-ACCEPTING CHEMOTAXIS PROTEIN MCPB"/>
    <property type="match status" value="1"/>
</dbReference>
<dbReference type="Pfam" id="PF00015">
    <property type="entry name" value="MCPsignal"/>
    <property type="match status" value="1"/>
</dbReference>
<comment type="similarity">
    <text evidence="9">Belongs to the methyl-accepting chemotaxis (MCP) protein family.</text>
</comment>
<evidence type="ECO:0000256" key="9">
    <source>
        <dbReference type="ARBA" id="ARBA00029447"/>
    </source>
</evidence>
<dbReference type="EMBL" id="CP016809">
    <property type="protein sequence ID" value="ANY76602.1"/>
    <property type="molecule type" value="Genomic_DNA"/>
</dbReference>
<dbReference type="GO" id="GO:0007165">
    <property type="term" value="P:signal transduction"/>
    <property type="evidence" value="ECO:0007669"/>
    <property type="project" value="UniProtKB-KW"/>
</dbReference>
<dbReference type="Gene3D" id="1.10.287.950">
    <property type="entry name" value="Methyl-accepting chemotaxis protein"/>
    <property type="match status" value="1"/>
</dbReference>
<dbReference type="GO" id="GO:0006935">
    <property type="term" value="P:chemotaxis"/>
    <property type="evidence" value="ECO:0007669"/>
    <property type="project" value="UniProtKB-KW"/>
</dbReference>
<feature type="domain" description="HAMP" evidence="13">
    <location>
        <begin position="308"/>
        <end position="360"/>
    </location>
</feature>
<dbReference type="SUPFAM" id="SSF58104">
    <property type="entry name" value="Methyl-accepting chemotaxis protein (MCP) signaling domain"/>
    <property type="match status" value="1"/>
</dbReference>
<dbReference type="Pfam" id="PF02743">
    <property type="entry name" value="dCache_1"/>
    <property type="match status" value="1"/>
</dbReference>
<dbReference type="CDD" id="cd06225">
    <property type="entry name" value="HAMP"/>
    <property type="match status" value="1"/>
</dbReference>
<dbReference type="InterPro" id="IPR004089">
    <property type="entry name" value="MCPsignal_dom"/>
</dbReference>
<evidence type="ECO:0000259" key="13">
    <source>
        <dbReference type="PROSITE" id="PS50885"/>
    </source>
</evidence>
<dbReference type="Gene3D" id="3.30.450.20">
    <property type="entry name" value="PAS domain"/>
    <property type="match status" value="2"/>
</dbReference>
<dbReference type="SUPFAM" id="SSF103190">
    <property type="entry name" value="Sensory domain-like"/>
    <property type="match status" value="1"/>
</dbReference>
<dbReference type="Pfam" id="PF00672">
    <property type="entry name" value="HAMP"/>
    <property type="match status" value="1"/>
</dbReference>
<dbReference type="InterPro" id="IPR029151">
    <property type="entry name" value="Sensor-like_sf"/>
</dbReference>
<evidence type="ECO:0000256" key="3">
    <source>
        <dbReference type="ARBA" id="ARBA00022481"/>
    </source>
</evidence>
<evidence type="ECO:0000259" key="12">
    <source>
        <dbReference type="PROSITE" id="PS50111"/>
    </source>
</evidence>
<keyword evidence="7" id="KW-0472">Membrane</keyword>
<dbReference type="InterPro" id="IPR003660">
    <property type="entry name" value="HAMP_dom"/>
</dbReference>
<evidence type="ECO:0000256" key="5">
    <source>
        <dbReference type="ARBA" id="ARBA00022692"/>
    </source>
</evidence>
<evidence type="ECO:0000256" key="10">
    <source>
        <dbReference type="PROSITE-ProRule" id="PRU00284"/>
    </source>
</evidence>
<dbReference type="Gene3D" id="6.10.340.10">
    <property type="match status" value="1"/>
</dbReference>
<proteinExistence type="inferred from homology"/>
<dbReference type="PROSITE" id="PS50111">
    <property type="entry name" value="CHEMOTAXIS_TRANSDUC_2"/>
    <property type="match status" value="1"/>
</dbReference>
<evidence type="ECO:0000256" key="11">
    <source>
        <dbReference type="SAM" id="MobiDB-lite"/>
    </source>
</evidence>
<dbReference type="CDD" id="cd18773">
    <property type="entry name" value="PDC1_HK_sensor"/>
    <property type="match status" value="1"/>
</dbReference>
<keyword evidence="8 10" id="KW-0807">Transducer</keyword>
<dbReference type="CDD" id="cd11386">
    <property type="entry name" value="MCP_signal"/>
    <property type="match status" value="1"/>
</dbReference>
<dbReference type="KEGG" id="pib:BBD41_16030"/>
<evidence type="ECO:0000256" key="6">
    <source>
        <dbReference type="ARBA" id="ARBA00022989"/>
    </source>
</evidence>
<protein>
    <recommendedName>
        <fullName evidence="15">Chemotaxis protein</fullName>
    </recommendedName>
</protein>
<sequence>MGTNMKTKKTNRLRRNMIITFLAVLLVPSFAIGYITYRDASNTVEEEILRSASRSVETANDVINQTIENKIHDLSYFSGKIKGAAVDQELASGSETGLAAVLRQYLGLHPETVDIFAGTARGGILKASTDKLPEGYDPRQTEWYKLAVNAKGEPIITTPYASQAGSMIVVTIAQMLPDGSGVVGIDLNLTQIRDLVEVKVGREGYTMVLDQKQHYLFHPEYAAGTDALAQEAWISRLYEGTEGQFHYEHNGEDKQLNYITNERTGWKIAGTMYFSEVEDSVRGIRNTMVLVMALSLLGAFALAIWNIRSVLKPIRKLSKATEVISDGDLTYRMSGFKRDEIGELADHFQAMVDNLREMVHGVMGMSENVSASSEELSANAMQNTAAVQHVTSSIQEVAAGSESQLFAVEEIVKRMNQVTQHADSIAALLEVMRGAMNQTEELAQEGNTAVITAAATMQDINHSMEELGGVISQLSERSEQIRGIVGTIGEIAKQTSLLALNASIEASRAGEHGRGFAVVAAEIRSLAHRSEASAQHIAELIAAILQEVERTNAVMASAQENVSEGVGAADLTGRSFSRIKKAVHKVTGQVSETAETARQLADDANETRTAIDAIRDISEQTSGRTQSISAASEEQLASMEEVSASATDLSRQAEELQELVRRFKV</sequence>
<dbReference type="GO" id="GO:0005886">
    <property type="term" value="C:plasma membrane"/>
    <property type="evidence" value="ECO:0007669"/>
    <property type="project" value="UniProtKB-SubCell"/>
</dbReference>
<dbReference type="CDD" id="cd12912">
    <property type="entry name" value="PDC2_MCP_like"/>
    <property type="match status" value="1"/>
</dbReference>
<keyword evidence="5" id="KW-0812">Transmembrane</keyword>
<keyword evidence="6" id="KW-1133">Transmembrane helix</keyword>
<keyword evidence="2" id="KW-1003">Cell membrane</keyword>
<evidence type="ECO:0000313" key="14">
    <source>
        <dbReference type="EMBL" id="ANY76602.1"/>
    </source>
</evidence>
<dbReference type="SMART" id="SM00304">
    <property type="entry name" value="HAMP"/>
    <property type="match status" value="1"/>
</dbReference>
<reference evidence="14" key="1">
    <citation type="submission" date="2016-08" db="EMBL/GenBank/DDBJ databases">
        <title>Complete Genome Seqeunce of Paenibacillus sp. nov. IHBB 9852 from high altitute lake of Indian trans-Himalayas.</title>
        <authorList>
            <person name="Kiran S."/>
            <person name="Swarnkar M.K."/>
            <person name="Rana A."/>
            <person name="Tewari R."/>
            <person name="Gulati A."/>
        </authorList>
    </citation>
    <scope>NUCLEOTIDE SEQUENCE [LARGE SCALE GENOMIC DNA]</scope>
    <source>
        <strain evidence="14">IHBB 9852</strain>
    </source>
</reference>
<keyword evidence="4" id="KW-0145">Chemotaxis</keyword>
<evidence type="ECO:0000256" key="1">
    <source>
        <dbReference type="ARBA" id="ARBA00004651"/>
    </source>
</evidence>
<accession>A0A1B2E9P7</accession>
<evidence type="ECO:0000256" key="8">
    <source>
        <dbReference type="ARBA" id="ARBA00023224"/>
    </source>
</evidence>
<dbReference type="SMART" id="SM00283">
    <property type="entry name" value="MA"/>
    <property type="match status" value="1"/>
</dbReference>
<feature type="region of interest" description="Disordered" evidence="11">
    <location>
        <begin position="617"/>
        <end position="643"/>
    </location>
</feature>
<name>A0A1B2E9P7_9BACL</name>
<evidence type="ECO:0000256" key="7">
    <source>
        <dbReference type="ARBA" id="ARBA00023136"/>
    </source>
</evidence>
<organism evidence="14">
    <name type="scientific">Paenibacillus ihbetae</name>
    <dbReference type="NCBI Taxonomy" id="1870820"/>
    <lineage>
        <taxon>Bacteria</taxon>
        <taxon>Bacillati</taxon>
        <taxon>Bacillota</taxon>
        <taxon>Bacilli</taxon>
        <taxon>Bacillales</taxon>
        <taxon>Paenibacillaceae</taxon>
        <taxon>Paenibacillus</taxon>
    </lineage>
</organism>
<keyword evidence="3" id="KW-0488">Methylation</keyword>
<gene>
    <name evidence="14" type="ORF">BBD41_16030</name>
</gene>
<comment type="subcellular location">
    <subcellularLocation>
        <location evidence="1">Cell membrane</location>
        <topology evidence="1">Multi-pass membrane protein</topology>
    </subcellularLocation>
</comment>
<dbReference type="PROSITE" id="PS50885">
    <property type="entry name" value="HAMP"/>
    <property type="match status" value="1"/>
</dbReference>
<dbReference type="PANTHER" id="PTHR32089">
    <property type="entry name" value="METHYL-ACCEPTING CHEMOTAXIS PROTEIN MCPB"/>
    <property type="match status" value="1"/>
</dbReference>
<dbReference type="AlphaFoldDB" id="A0A1B2E9P7"/>
<evidence type="ECO:0000256" key="2">
    <source>
        <dbReference type="ARBA" id="ARBA00022475"/>
    </source>
</evidence>
<evidence type="ECO:0000256" key="4">
    <source>
        <dbReference type="ARBA" id="ARBA00022500"/>
    </source>
</evidence>
<dbReference type="InterPro" id="IPR033479">
    <property type="entry name" value="dCache_1"/>
</dbReference>
<feature type="compositionally biased region" description="Polar residues" evidence="11">
    <location>
        <begin position="619"/>
        <end position="632"/>
    </location>
</feature>